<dbReference type="InterPro" id="IPR046228">
    <property type="entry name" value="DUF6261"/>
</dbReference>
<dbReference type="Pfam" id="PF19775">
    <property type="entry name" value="DUF6261"/>
    <property type="match status" value="1"/>
</dbReference>
<protein>
    <submittedName>
        <fullName evidence="1">Uncharacterized protein</fullName>
    </submittedName>
</protein>
<reference evidence="1 2" key="1">
    <citation type="submission" date="2015-01" db="EMBL/GenBank/DDBJ databases">
        <authorList>
            <person name="MANFREDI Pablo"/>
        </authorList>
    </citation>
    <scope>NUCLEOTIDE SEQUENCE [LARGE SCALE GENOMIC DNA]</scope>
    <source>
        <strain evidence="1 2">Ccy74</strain>
    </source>
</reference>
<dbReference type="AlphaFoldDB" id="A0A0B7HGK4"/>
<accession>A0A0B7HGK4</accession>
<proteinExistence type="predicted"/>
<dbReference type="EMBL" id="CDOG01000002">
    <property type="protein sequence ID" value="CEN34083.1"/>
    <property type="molecule type" value="Genomic_DNA"/>
</dbReference>
<dbReference type="RefSeq" id="WP_018279710.1">
    <property type="nucleotide sequence ID" value="NZ_CDOF01000025.1"/>
</dbReference>
<evidence type="ECO:0000313" key="1">
    <source>
        <dbReference type="EMBL" id="CEN34083.1"/>
    </source>
</evidence>
<evidence type="ECO:0000313" key="2">
    <source>
        <dbReference type="Proteomes" id="UP000038083"/>
    </source>
</evidence>
<dbReference type="Proteomes" id="UP000038083">
    <property type="component" value="Unassembled WGS sequence"/>
</dbReference>
<dbReference type="OrthoDB" id="1100237at2"/>
<sequence>MKVNYRKLSTKDLAALTERVIECVEKSNIDEAKTHLFMNKLKISYQKYYDVVSKKTFSGKGNTVAQANREREKAFSDMKIFLSGYVRVSSAPNVNDAIALYNHFQINKLKKEQLSYGEQTIRIGKIIEALSSDENQKYIKNLSLEIAFENLKTKQEAFKLLYNEQAQANAELRKQTSATKQRKELEGDLRRFLSFVTLMFDAGEWISLYNNLNEFAKAAKS</sequence>
<organism evidence="1 2">
    <name type="scientific">Capnocytophaga cynodegmi</name>
    <dbReference type="NCBI Taxonomy" id="28189"/>
    <lineage>
        <taxon>Bacteria</taxon>
        <taxon>Pseudomonadati</taxon>
        <taxon>Bacteroidota</taxon>
        <taxon>Flavobacteriia</taxon>
        <taxon>Flavobacteriales</taxon>
        <taxon>Flavobacteriaceae</taxon>
        <taxon>Capnocytophaga</taxon>
    </lineage>
</organism>
<gene>
    <name evidence="1" type="ORF">CCYN74_100038</name>
</gene>
<name>A0A0B7HGK4_9FLAO</name>